<protein>
    <submittedName>
        <fullName evidence="4">Response regulator transcription factor</fullName>
    </submittedName>
</protein>
<feature type="modified residue" description="4-aspartylphosphate" evidence="1">
    <location>
        <position position="57"/>
    </location>
</feature>
<dbReference type="PROSITE" id="PS50930">
    <property type="entry name" value="HTH_LYTTR"/>
    <property type="match status" value="1"/>
</dbReference>
<feature type="domain" description="HTH LytTR-type" evidence="3">
    <location>
        <begin position="140"/>
        <end position="238"/>
    </location>
</feature>
<dbReference type="GO" id="GO:0003677">
    <property type="term" value="F:DNA binding"/>
    <property type="evidence" value="ECO:0007669"/>
    <property type="project" value="InterPro"/>
</dbReference>
<evidence type="ECO:0000313" key="4">
    <source>
        <dbReference type="EMBL" id="MBD2766401.1"/>
    </source>
</evidence>
<evidence type="ECO:0000256" key="1">
    <source>
        <dbReference type="PROSITE-ProRule" id="PRU00169"/>
    </source>
</evidence>
<dbReference type="InterPro" id="IPR007492">
    <property type="entry name" value="LytTR_DNA-bd_dom"/>
</dbReference>
<dbReference type="EMBL" id="JACXAD010000001">
    <property type="protein sequence ID" value="MBD2766401.1"/>
    <property type="molecule type" value="Genomic_DNA"/>
</dbReference>
<dbReference type="Gene3D" id="3.40.50.2300">
    <property type="match status" value="1"/>
</dbReference>
<accession>A0A927B950</accession>
<dbReference type="SMART" id="SM00448">
    <property type="entry name" value="REC"/>
    <property type="match status" value="1"/>
</dbReference>
<dbReference type="InterPro" id="IPR011006">
    <property type="entry name" value="CheY-like_superfamily"/>
</dbReference>
<organism evidence="4 5">
    <name type="scientific">Hymenobacter montanus</name>
    <dbReference type="NCBI Taxonomy" id="2771359"/>
    <lineage>
        <taxon>Bacteria</taxon>
        <taxon>Pseudomonadati</taxon>
        <taxon>Bacteroidota</taxon>
        <taxon>Cytophagia</taxon>
        <taxon>Cytophagales</taxon>
        <taxon>Hymenobacteraceae</taxon>
        <taxon>Hymenobacter</taxon>
    </lineage>
</organism>
<evidence type="ECO:0000259" key="2">
    <source>
        <dbReference type="PROSITE" id="PS50110"/>
    </source>
</evidence>
<comment type="caution">
    <text evidence="4">The sequence shown here is derived from an EMBL/GenBank/DDBJ whole genome shotgun (WGS) entry which is preliminary data.</text>
</comment>
<sequence>MLNSSISCIIVDDSATNRLILEQFVHLTDDVELLASLPDAVQLLPYLKNGPDLLLLDIEMPNLSGLDLVRLLRSPAPEVVLVTAHPRFAVDAFALPVADYLLKPLEYARFQQALALVRQRRARRRLAEPSEAPQFIDQQIFIRSNNKLVRLDLDQVLYIKAMSAYCIIATTTRKHIVHLTLKVLEERLPTAFFLRIHRSYIVNTRHIDSVAEGHLQLGSCEVPIGKSYEAELMQRLYSL</sequence>
<dbReference type="PROSITE" id="PS50110">
    <property type="entry name" value="RESPONSE_REGULATORY"/>
    <property type="match status" value="1"/>
</dbReference>
<dbReference type="GO" id="GO:0000156">
    <property type="term" value="F:phosphorelay response regulator activity"/>
    <property type="evidence" value="ECO:0007669"/>
    <property type="project" value="InterPro"/>
</dbReference>
<name>A0A927B950_9BACT</name>
<keyword evidence="5" id="KW-1185">Reference proteome</keyword>
<evidence type="ECO:0000259" key="3">
    <source>
        <dbReference type="PROSITE" id="PS50930"/>
    </source>
</evidence>
<dbReference type="Gene3D" id="2.40.50.1020">
    <property type="entry name" value="LytTr DNA-binding domain"/>
    <property type="match status" value="1"/>
</dbReference>
<dbReference type="AlphaFoldDB" id="A0A927B950"/>
<dbReference type="Proteomes" id="UP000612233">
    <property type="component" value="Unassembled WGS sequence"/>
</dbReference>
<dbReference type="Pfam" id="PF00072">
    <property type="entry name" value="Response_reg"/>
    <property type="match status" value="1"/>
</dbReference>
<keyword evidence="1" id="KW-0597">Phosphoprotein</keyword>
<gene>
    <name evidence="4" type="ORF">IC235_00675</name>
</gene>
<reference evidence="4" key="1">
    <citation type="submission" date="2020-09" db="EMBL/GenBank/DDBJ databases">
        <authorList>
            <person name="Kim M.K."/>
        </authorList>
    </citation>
    <scope>NUCLEOTIDE SEQUENCE</scope>
    <source>
        <strain evidence="4">BT664</strain>
    </source>
</reference>
<dbReference type="RefSeq" id="WP_191003227.1">
    <property type="nucleotide sequence ID" value="NZ_JACXAD010000001.1"/>
</dbReference>
<dbReference type="PANTHER" id="PTHR37299:SF1">
    <property type="entry name" value="STAGE 0 SPORULATION PROTEIN A HOMOLOG"/>
    <property type="match status" value="1"/>
</dbReference>
<dbReference type="InterPro" id="IPR046947">
    <property type="entry name" value="LytR-like"/>
</dbReference>
<dbReference type="PANTHER" id="PTHR37299">
    <property type="entry name" value="TRANSCRIPTIONAL REGULATOR-RELATED"/>
    <property type="match status" value="1"/>
</dbReference>
<evidence type="ECO:0000313" key="5">
    <source>
        <dbReference type="Proteomes" id="UP000612233"/>
    </source>
</evidence>
<dbReference type="Pfam" id="PF04397">
    <property type="entry name" value="LytTR"/>
    <property type="match status" value="1"/>
</dbReference>
<dbReference type="SMART" id="SM00850">
    <property type="entry name" value="LytTR"/>
    <property type="match status" value="1"/>
</dbReference>
<proteinExistence type="predicted"/>
<feature type="domain" description="Response regulatory" evidence="2">
    <location>
        <begin position="7"/>
        <end position="118"/>
    </location>
</feature>
<dbReference type="InterPro" id="IPR001789">
    <property type="entry name" value="Sig_transdc_resp-reg_receiver"/>
</dbReference>
<dbReference type="SUPFAM" id="SSF52172">
    <property type="entry name" value="CheY-like"/>
    <property type="match status" value="1"/>
</dbReference>